<accession>A0A8T2J2F7</accession>
<dbReference type="AlphaFoldDB" id="A0A8T2J2F7"/>
<comment type="caution">
    <text evidence="1">The sequence shown here is derived from an EMBL/GenBank/DDBJ whole genome shotgun (WGS) entry which is preliminary data.</text>
</comment>
<sequence>MQIFFYMLTCFILDKCPIYNLYVSTHPPPKKKQQQETQCLHHNPPCLSCCLLGWLFELVIISHRHRIGGYDCGHNSLGMTVGRSTEKQHAENSQQI</sequence>
<keyword evidence="2" id="KW-1185">Reference proteome</keyword>
<gene>
    <name evidence="1" type="ORF">GDO86_007795</name>
</gene>
<dbReference type="Proteomes" id="UP000812440">
    <property type="component" value="Chromosome 4"/>
</dbReference>
<name>A0A8T2J2F7_9PIPI</name>
<proteinExistence type="predicted"/>
<evidence type="ECO:0000313" key="1">
    <source>
        <dbReference type="EMBL" id="KAG8436841.1"/>
    </source>
</evidence>
<dbReference type="EMBL" id="JAACNH010000007">
    <property type="protein sequence ID" value="KAG8436841.1"/>
    <property type="molecule type" value="Genomic_DNA"/>
</dbReference>
<protein>
    <submittedName>
        <fullName evidence="1">Uncharacterized protein</fullName>
    </submittedName>
</protein>
<reference evidence="1" key="1">
    <citation type="thesis" date="2020" institute="ProQuest LLC" country="789 East Eisenhower Parkway, Ann Arbor, MI, USA">
        <title>Comparative Genomics and Chromosome Evolution.</title>
        <authorList>
            <person name="Mudd A.B."/>
        </authorList>
    </citation>
    <scope>NUCLEOTIDE SEQUENCE</scope>
    <source>
        <strain evidence="1">Female2</strain>
        <tissue evidence="1">Blood</tissue>
    </source>
</reference>
<evidence type="ECO:0000313" key="2">
    <source>
        <dbReference type="Proteomes" id="UP000812440"/>
    </source>
</evidence>
<organism evidence="1 2">
    <name type="scientific">Hymenochirus boettgeri</name>
    <name type="common">Congo dwarf clawed frog</name>
    <dbReference type="NCBI Taxonomy" id="247094"/>
    <lineage>
        <taxon>Eukaryota</taxon>
        <taxon>Metazoa</taxon>
        <taxon>Chordata</taxon>
        <taxon>Craniata</taxon>
        <taxon>Vertebrata</taxon>
        <taxon>Euteleostomi</taxon>
        <taxon>Amphibia</taxon>
        <taxon>Batrachia</taxon>
        <taxon>Anura</taxon>
        <taxon>Pipoidea</taxon>
        <taxon>Pipidae</taxon>
        <taxon>Pipinae</taxon>
        <taxon>Hymenochirus</taxon>
    </lineage>
</organism>